<dbReference type="Pfam" id="PF00923">
    <property type="entry name" value="TAL_FSA"/>
    <property type="match status" value="1"/>
</dbReference>
<gene>
    <name evidence="11 12" type="primary">tal</name>
    <name evidence="12" type="ordered locus">Hfelis_11350</name>
</gene>
<dbReference type="PANTHER" id="PTHR10683:SF31">
    <property type="entry name" value="TRANSALDOLASE"/>
    <property type="match status" value="1"/>
</dbReference>
<dbReference type="InterPro" id="IPR001585">
    <property type="entry name" value="TAL/FSA"/>
</dbReference>
<comment type="subcellular location">
    <subcellularLocation>
        <location evidence="2 11">Cytoplasm</location>
    </subcellularLocation>
</comment>
<dbReference type="GO" id="GO:0005975">
    <property type="term" value="P:carbohydrate metabolic process"/>
    <property type="evidence" value="ECO:0007669"/>
    <property type="project" value="InterPro"/>
</dbReference>
<comment type="function">
    <text evidence="1 11">Transaldolase is important for the balance of metabolites in the pentose-phosphate pathway.</text>
</comment>
<dbReference type="STRING" id="936155.HFELIS_11350"/>
<evidence type="ECO:0000256" key="2">
    <source>
        <dbReference type="ARBA" id="ARBA00004496"/>
    </source>
</evidence>
<dbReference type="Proteomes" id="UP000007934">
    <property type="component" value="Chromosome"/>
</dbReference>
<dbReference type="NCBIfam" id="NF003026">
    <property type="entry name" value="PRK03903.1"/>
    <property type="match status" value="1"/>
</dbReference>
<evidence type="ECO:0000256" key="6">
    <source>
        <dbReference type="ARBA" id="ARBA00022490"/>
    </source>
</evidence>
<dbReference type="GO" id="GO:0005737">
    <property type="term" value="C:cytoplasm"/>
    <property type="evidence" value="ECO:0007669"/>
    <property type="project" value="UniProtKB-SubCell"/>
</dbReference>
<name>E7A8T8_HELFC</name>
<comment type="pathway">
    <text evidence="3 11">Carbohydrate degradation; pentose phosphate pathway; D-glyceraldehyde 3-phosphate and beta-D-fructose 6-phosphate from D-ribose 5-phosphate and D-xylulose 5-phosphate (non-oxidative stage): step 2/3.</text>
</comment>
<comment type="similarity">
    <text evidence="4 11">Belongs to the transaldolase family. Type 2 subfamily.</text>
</comment>
<dbReference type="OrthoDB" id="9809101at2"/>
<dbReference type="EC" id="2.2.1.2" evidence="5 11"/>
<keyword evidence="8 11" id="KW-0570">Pentose shunt</keyword>
<dbReference type="AlphaFoldDB" id="E7A8T8"/>
<dbReference type="InterPro" id="IPR013785">
    <property type="entry name" value="Aldolase_TIM"/>
</dbReference>
<evidence type="ECO:0000256" key="5">
    <source>
        <dbReference type="ARBA" id="ARBA00013151"/>
    </source>
</evidence>
<dbReference type="InterPro" id="IPR004732">
    <property type="entry name" value="Transaldolase_2"/>
</dbReference>
<organism evidence="12 13">
    <name type="scientific">Helicobacter felis (strain ATCC 49179 / CCUG 28539 / NCTC 12436 / CS1)</name>
    <dbReference type="NCBI Taxonomy" id="936155"/>
    <lineage>
        <taxon>Bacteria</taxon>
        <taxon>Pseudomonadati</taxon>
        <taxon>Campylobacterota</taxon>
        <taxon>Epsilonproteobacteria</taxon>
        <taxon>Campylobacterales</taxon>
        <taxon>Helicobacteraceae</taxon>
        <taxon>Helicobacter</taxon>
    </lineage>
</organism>
<protein>
    <recommendedName>
        <fullName evidence="5 11">Transaldolase</fullName>
        <ecNumber evidence="5 11">2.2.1.2</ecNumber>
    </recommendedName>
</protein>
<sequence>MQDFYLWCDFIERGFLEGEFRTLLAQGQIVGATSNPALFAQAITHSQAYKDAISAFKGESSKALYESLAIEDIQRAADLLLPLYEKNKSTGYISLEIDPFLEGDVNACVQEAKRLHQALARPNVMIKIPATLSGLEAMARLSAHMPINATLVFSPTQAKECALALKNAKHMGVISIFVSRLDVALDRFLTQASITTAQRTQLAHQLGIANALECYQHIQNLNLPHLYPLFASTGVKEPTLPKDYYIQALKMPHSINTAPLEAVHTYHNAPSPAPKILEFSPLKDQLESLDFDLNQAYIELLNAGLVSFQESFKALLNSFK</sequence>
<dbReference type="PIRSF" id="PIRSF036915">
    <property type="entry name" value="Trnald_Bac_Plnt"/>
    <property type="match status" value="1"/>
</dbReference>
<evidence type="ECO:0000256" key="4">
    <source>
        <dbReference type="ARBA" id="ARBA00008426"/>
    </source>
</evidence>
<evidence type="ECO:0000313" key="13">
    <source>
        <dbReference type="Proteomes" id="UP000007934"/>
    </source>
</evidence>
<evidence type="ECO:0000256" key="9">
    <source>
        <dbReference type="ARBA" id="ARBA00023270"/>
    </source>
</evidence>
<dbReference type="NCBIfam" id="TIGR00876">
    <property type="entry name" value="tal_mycobact"/>
    <property type="match status" value="1"/>
</dbReference>
<keyword evidence="7 11" id="KW-0808">Transferase</keyword>
<feature type="active site" description="Schiff-base intermediate with substrate" evidence="11">
    <location>
        <position position="127"/>
    </location>
</feature>
<accession>E7A8T8</accession>
<evidence type="ECO:0000256" key="8">
    <source>
        <dbReference type="ARBA" id="ARBA00023126"/>
    </source>
</evidence>
<dbReference type="GO" id="GO:0004801">
    <property type="term" value="F:transaldolase activity"/>
    <property type="evidence" value="ECO:0007669"/>
    <property type="project" value="UniProtKB-UniRule"/>
</dbReference>
<evidence type="ECO:0000256" key="10">
    <source>
        <dbReference type="ARBA" id="ARBA00048810"/>
    </source>
</evidence>
<dbReference type="PANTHER" id="PTHR10683">
    <property type="entry name" value="TRANSALDOLASE"/>
    <property type="match status" value="1"/>
</dbReference>
<keyword evidence="9 11" id="KW-0704">Schiff base</keyword>
<dbReference type="UniPathway" id="UPA00115">
    <property type="reaction ID" value="UER00414"/>
</dbReference>
<proteinExistence type="inferred from homology"/>
<dbReference type="SUPFAM" id="SSF51569">
    <property type="entry name" value="Aldolase"/>
    <property type="match status" value="1"/>
</dbReference>
<dbReference type="PROSITE" id="PS01054">
    <property type="entry name" value="TRANSALDOLASE_1"/>
    <property type="match status" value="1"/>
</dbReference>
<keyword evidence="13" id="KW-1185">Reference proteome</keyword>
<evidence type="ECO:0000256" key="11">
    <source>
        <dbReference type="HAMAP-Rule" id="MF_00493"/>
    </source>
</evidence>
<evidence type="ECO:0000256" key="3">
    <source>
        <dbReference type="ARBA" id="ARBA00004857"/>
    </source>
</evidence>
<evidence type="ECO:0000256" key="1">
    <source>
        <dbReference type="ARBA" id="ARBA00003518"/>
    </source>
</evidence>
<evidence type="ECO:0000256" key="7">
    <source>
        <dbReference type="ARBA" id="ARBA00022679"/>
    </source>
</evidence>
<dbReference type="HAMAP" id="MF_00493">
    <property type="entry name" value="Transaldolase_2"/>
    <property type="match status" value="1"/>
</dbReference>
<comment type="catalytic activity">
    <reaction evidence="10 11">
        <text>D-sedoheptulose 7-phosphate + D-glyceraldehyde 3-phosphate = D-erythrose 4-phosphate + beta-D-fructose 6-phosphate</text>
        <dbReference type="Rhea" id="RHEA:17053"/>
        <dbReference type="ChEBI" id="CHEBI:16897"/>
        <dbReference type="ChEBI" id="CHEBI:57483"/>
        <dbReference type="ChEBI" id="CHEBI:57634"/>
        <dbReference type="ChEBI" id="CHEBI:59776"/>
        <dbReference type="EC" id="2.2.1.2"/>
    </reaction>
</comment>
<reference evidence="12 13" key="1">
    <citation type="journal article" date="2011" name="Genome Biol. Evol.">
        <title>Comparative whole genome sequence analysis of the carcinogenic bacterial model pathogen Helicobacter felis.</title>
        <authorList>
            <person name="Arnold I.C."/>
            <person name="Zigova Z."/>
            <person name="Holden M."/>
            <person name="Lawley T.D."/>
            <person name="Rad R."/>
            <person name="Dougan G."/>
            <person name="Falkow S."/>
            <person name="Bentley S.D."/>
            <person name="Muller A."/>
        </authorList>
    </citation>
    <scope>NUCLEOTIDE SEQUENCE [LARGE SCALE GENOMIC DNA]</scope>
    <source>
        <strain evidence="13">ATCC 49179 / CCUG 28539 / NCTC 12436 / CS1</strain>
    </source>
</reference>
<dbReference type="GO" id="GO:0006098">
    <property type="term" value="P:pentose-phosphate shunt"/>
    <property type="evidence" value="ECO:0007669"/>
    <property type="project" value="UniProtKB-UniRule"/>
</dbReference>
<dbReference type="eggNOG" id="COG0176">
    <property type="taxonomic scope" value="Bacteria"/>
</dbReference>
<keyword evidence="6 11" id="KW-0963">Cytoplasm</keyword>
<evidence type="ECO:0000313" key="12">
    <source>
        <dbReference type="EMBL" id="CBY83219.1"/>
    </source>
</evidence>
<dbReference type="HOGENOM" id="CLU_050771_1_0_7"/>
<dbReference type="EMBL" id="FQ670179">
    <property type="protein sequence ID" value="CBY83219.1"/>
    <property type="molecule type" value="Genomic_DNA"/>
</dbReference>
<dbReference type="RefSeq" id="WP_013469583.1">
    <property type="nucleotide sequence ID" value="NC_014810.2"/>
</dbReference>
<dbReference type="Gene3D" id="3.20.20.70">
    <property type="entry name" value="Aldolase class I"/>
    <property type="match status" value="1"/>
</dbReference>
<dbReference type="InterPro" id="IPR018225">
    <property type="entry name" value="Transaldolase_AS"/>
</dbReference>
<dbReference type="KEGG" id="hfe:HFELIS_11350"/>
<dbReference type="GeneID" id="36133358"/>